<dbReference type="RefSeq" id="WP_339981088.1">
    <property type="nucleotide sequence ID" value="NZ_JAQPZS010000011.1"/>
</dbReference>
<accession>A0ABU8SV78</accession>
<dbReference type="PANTHER" id="PTHR46401:SF2">
    <property type="entry name" value="GLYCOSYLTRANSFERASE WBBK-RELATED"/>
    <property type="match status" value="1"/>
</dbReference>
<evidence type="ECO:0000259" key="2">
    <source>
        <dbReference type="Pfam" id="PF00534"/>
    </source>
</evidence>
<reference evidence="3 4" key="1">
    <citation type="submission" date="2023-01" db="EMBL/GenBank/DDBJ databases">
        <title>Trichodesmium-associated heterotrophic epibiont bacteria.</title>
        <authorList>
            <person name="Cleveland C.S."/>
            <person name="Webb E.A."/>
        </authorList>
    </citation>
    <scope>NUCLEOTIDE SEQUENCE [LARGE SCALE GENOMIC DNA]</scope>
    <source>
        <strain evidence="3 4">USCH2</strain>
    </source>
</reference>
<organism evidence="3 4">
    <name type="scientific">Pseudoalteromonas lipolytica</name>
    <dbReference type="NCBI Taxonomy" id="570156"/>
    <lineage>
        <taxon>Bacteria</taxon>
        <taxon>Pseudomonadati</taxon>
        <taxon>Pseudomonadota</taxon>
        <taxon>Gammaproteobacteria</taxon>
        <taxon>Alteromonadales</taxon>
        <taxon>Pseudoalteromonadaceae</taxon>
        <taxon>Pseudoalteromonas</taxon>
    </lineage>
</organism>
<feature type="domain" description="Glycosyl transferase family 1" evidence="2">
    <location>
        <begin position="198"/>
        <end position="348"/>
    </location>
</feature>
<keyword evidence="4" id="KW-1185">Reference proteome</keyword>
<dbReference type="Gene3D" id="3.40.50.2000">
    <property type="entry name" value="Glycogen Phosphorylase B"/>
    <property type="match status" value="1"/>
</dbReference>
<protein>
    <submittedName>
        <fullName evidence="3">Glycosyltransferase</fullName>
    </submittedName>
</protein>
<dbReference type="PANTHER" id="PTHR46401">
    <property type="entry name" value="GLYCOSYLTRANSFERASE WBBK-RELATED"/>
    <property type="match status" value="1"/>
</dbReference>
<evidence type="ECO:0000313" key="3">
    <source>
        <dbReference type="EMBL" id="MEJ6496943.1"/>
    </source>
</evidence>
<keyword evidence="1" id="KW-0808">Transferase</keyword>
<dbReference type="Proteomes" id="UP001377972">
    <property type="component" value="Unassembled WGS sequence"/>
</dbReference>
<gene>
    <name evidence="3" type="ORF">PQI24_12915</name>
</gene>
<dbReference type="Pfam" id="PF00534">
    <property type="entry name" value="Glycos_transf_1"/>
    <property type="match status" value="1"/>
</dbReference>
<evidence type="ECO:0000256" key="1">
    <source>
        <dbReference type="ARBA" id="ARBA00022679"/>
    </source>
</evidence>
<comment type="caution">
    <text evidence="3">The sequence shown here is derived from an EMBL/GenBank/DDBJ whole genome shotgun (WGS) entry which is preliminary data.</text>
</comment>
<dbReference type="InterPro" id="IPR001296">
    <property type="entry name" value="Glyco_trans_1"/>
</dbReference>
<dbReference type="SUPFAM" id="SSF53756">
    <property type="entry name" value="UDP-Glycosyltransferase/glycogen phosphorylase"/>
    <property type="match status" value="1"/>
</dbReference>
<dbReference type="EMBL" id="JAQPZS010000011">
    <property type="protein sequence ID" value="MEJ6496943.1"/>
    <property type="molecule type" value="Genomic_DNA"/>
</dbReference>
<evidence type="ECO:0000313" key="4">
    <source>
        <dbReference type="Proteomes" id="UP001377972"/>
    </source>
</evidence>
<proteinExistence type="predicted"/>
<name>A0ABU8SV78_9GAMM</name>
<sequence>MQRKQGKVIFNFLPVRAGGGLQNSLSFLTLLASDMQFNQLSIILCWADSDIEALCLKKGLKYHSIPYSKVNRLCFEFFGASKVVKPKDVIFTLFGPPLLRNYGAKRINGCAYSNLFYPELDFWGFLRLPSRIIKKVIDFYRKRMLAQSDVIIFETNSLLQRAKKDILFKNKDLQLIEMSPSVLVDSKNVRKSVLRDFNSRLMKDGQIDILYLSGAHPNKRHFLLPAIIKELNSINGNYRLITTLPKSKYLERLEAEFHNRDIRECLINLGPISPEDVPSLIEATDCMCNIALLESFSNNFVEAWRMSKPLIVTDADWSRACCSTAAVYIDPIDSKKSAISINRVFSNNADLDLLALNGEKQLCNLPSREERYDMYKNIILEYLK</sequence>